<evidence type="ECO:0008006" key="11">
    <source>
        <dbReference type="Google" id="ProtNLM"/>
    </source>
</evidence>
<name>A0ABD3PZ49_9STRA</name>
<keyword evidence="2" id="KW-0474">Menaquinone biosynthesis</keyword>
<keyword evidence="5 8" id="KW-0812">Transmembrane</keyword>
<dbReference type="Proteomes" id="UP001530315">
    <property type="component" value="Unassembled WGS sequence"/>
</dbReference>
<feature type="transmembrane region" description="Helical" evidence="8">
    <location>
        <begin position="412"/>
        <end position="429"/>
    </location>
</feature>
<gene>
    <name evidence="9" type="ORF">ACHAW5_003811</name>
</gene>
<evidence type="ECO:0000256" key="4">
    <source>
        <dbReference type="ARBA" id="ARBA00022679"/>
    </source>
</evidence>
<dbReference type="GO" id="GO:0016740">
    <property type="term" value="F:transferase activity"/>
    <property type="evidence" value="ECO:0007669"/>
    <property type="project" value="UniProtKB-KW"/>
</dbReference>
<keyword evidence="3" id="KW-1003">Cell membrane</keyword>
<evidence type="ECO:0000256" key="8">
    <source>
        <dbReference type="SAM" id="Phobius"/>
    </source>
</evidence>
<reference evidence="9 10" key="1">
    <citation type="submission" date="2024-10" db="EMBL/GenBank/DDBJ databases">
        <title>Updated reference genomes for cyclostephanoid diatoms.</title>
        <authorList>
            <person name="Roberts W.R."/>
            <person name="Alverson A.J."/>
        </authorList>
    </citation>
    <scope>NUCLEOTIDE SEQUENCE [LARGE SCALE GENOMIC DNA]</scope>
    <source>
        <strain evidence="9 10">AJA276-08</strain>
    </source>
</reference>
<feature type="transmembrane region" description="Helical" evidence="8">
    <location>
        <begin position="343"/>
        <end position="360"/>
    </location>
</feature>
<dbReference type="CDD" id="cd13962">
    <property type="entry name" value="PT_UbiA_UBIAD1"/>
    <property type="match status" value="1"/>
</dbReference>
<keyword evidence="6 8" id="KW-1133">Transmembrane helix</keyword>
<evidence type="ECO:0000256" key="2">
    <source>
        <dbReference type="ARBA" id="ARBA00022428"/>
    </source>
</evidence>
<evidence type="ECO:0000256" key="5">
    <source>
        <dbReference type="ARBA" id="ARBA00022692"/>
    </source>
</evidence>
<dbReference type="InterPro" id="IPR000537">
    <property type="entry name" value="UbiA_prenyltransferase"/>
</dbReference>
<dbReference type="HAMAP" id="MF_01937">
    <property type="entry name" value="MenA_1"/>
    <property type="match status" value="1"/>
</dbReference>
<sequence length="430" mass="45899">MVATRKKRNTRAEAIPSKFQVWKLAMRPHTLTASVVPVAVGYALSLRMIREHPDVFFPLPHDVHRAAPSYGHDYGHGHDALPPGAGPSLPLLSVQFASFAALVQISTNLHNDYADYVRGADTDERLGQERATQRGWLTPYETCRGCALCLCAALWVGARYLIPIHEGMFCGGGGETNDGTTTTTTTTAIDDVDVVGGGGYYRRDPVMALVVLSSVFNAVAYTGGPFPLGYVGLGDVSIGYSGLGDLFVFLYFGIVATVGVPYLYLTRSMTAAYACLRHPTPAAATASLLWRPLRASFLHSVPVGSLATAIIVVNNLRDRRTDVTAGKRTTAVRFGEKFARVEYFVLVLGSYAFCACSYLLSSTGRGGGDGSTTAWTALLPLASFPLAMSQLRAVAFGGKDGRALNDHVGGTAKLQMIYCLLMAAGLAISP</sequence>
<evidence type="ECO:0000256" key="1">
    <source>
        <dbReference type="ARBA" id="ARBA00004141"/>
    </source>
</evidence>
<evidence type="ECO:0000313" key="10">
    <source>
        <dbReference type="Proteomes" id="UP001530315"/>
    </source>
</evidence>
<dbReference type="GO" id="GO:0009234">
    <property type="term" value="P:menaquinone biosynthetic process"/>
    <property type="evidence" value="ECO:0007669"/>
    <property type="project" value="UniProtKB-KW"/>
</dbReference>
<feature type="transmembrane region" description="Helical" evidence="8">
    <location>
        <begin position="206"/>
        <end position="226"/>
    </location>
</feature>
<dbReference type="EMBL" id="JALLAZ020000530">
    <property type="protein sequence ID" value="KAL3793016.1"/>
    <property type="molecule type" value="Genomic_DNA"/>
</dbReference>
<evidence type="ECO:0000256" key="3">
    <source>
        <dbReference type="ARBA" id="ARBA00022475"/>
    </source>
</evidence>
<keyword evidence="10" id="KW-1185">Reference proteome</keyword>
<evidence type="ECO:0000313" key="9">
    <source>
        <dbReference type="EMBL" id="KAL3793016.1"/>
    </source>
</evidence>
<feature type="transmembrane region" description="Helical" evidence="8">
    <location>
        <begin position="246"/>
        <end position="265"/>
    </location>
</feature>
<comment type="caution">
    <text evidence="9">The sequence shown here is derived from an EMBL/GenBank/DDBJ whole genome shotgun (WGS) entry which is preliminary data.</text>
</comment>
<feature type="transmembrane region" description="Helical" evidence="8">
    <location>
        <begin position="372"/>
        <end position="391"/>
    </location>
</feature>
<dbReference type="Pfam" id="PF01040">
    <property type="entry name" value="UbiA"/>
    <property type="match status" value="1"/>
</dbReference>
<dbReference type="GO" id="GO:0016020">
    <property type="term" value="C:membrane"/>
    <property type="evidence" value="ECO:0007669"/>
    <property type="project" value="UniProtKB-SubCell"/>
</dbReference>
<evidence type="ECO:0000256" key="7">
    <source>
        <dbReference type="ARBA" id="ARBA00023136"/>
    </source>
</evidence>
<keyword evidence="7 8" id="KW-0472">Membrane</keyword>
<dbReference type="InterPro" id="IPR026046">
    <property type="entry name" value="UBIAD1"/>
</dbReference>
<accession>A0ABD3PZ49</accession>
<keyword evidence="4" id="KW-0808">Transferase</keyword>
<protein>
    <recommendedName>
        <fullName evidence="11">1,4-dihydroxy-2-naphthoate octaprenyltransferase</fullName>
    </recommendedName>
</protein>
<dbReference type="PANTHER" id="PTHR13929:SF0">
    <property type="entry name" value="UBIA PRENYLTRANSFERASE DOMAIN-CONTAINING PROTEIN 1"/>
    <property type="match status" value="1"/>
</dbReference>
<comment type="subcellular location">
    <subcellularLocation>
        <location evidence="1">Membrane</location>
        <topology evidence="1">Multi-pass membrane protein</topology>
    </subcellularLocation>
</comment>
<dbReference type="InterPro" id="IPR004657">
    <property type="entry name" value="MenA"/>
</dbReference>
<proteinExistence type="inferred from homology"/>
<evidence type="ECO:0000256" key="6">
    <source>
        <dbReference type="ARBA" id="ARBA00022989"/>
    </source>
</evidence>
<organism evidence="9 10">
    <name type="scientific">Stephanodiscus triporus</name>
    <dbReference type="NCBI Taxonomy" id="2934178"/>
    <lineage>
        <taxon>Eukaryota</taxon>
        <taxon>Sar</taxon>
        <taxon>Stramenopiles</taxon>
        <taxon>Ochrophyta</taxon>
        <taxon>Bacillariophyta</taxon>
        <taxon>Coscinodiscophyceae</taxon>
        <taxon>Thalassiosirophycidae</taxon>
        <taxon>Stephanodiscales</taxon>
        <taxon>Stephanodiscaceae</taxon>
        <taxon>Stephanodiscus</taxon>
    </lineage>
</organism>
<dbReference type="PANTHER" id="PTHR13929">
    <property type="entry name" value="1,4-DIHYDROXY-2-NAPHTHOATE OCTAPRENYLTRANSFERASE"/>
    <property type="match status" value="1"/>
</dbReference>
<dbReference type="AlphaFoldDB" id="A0ABD3PZ49"/>